<reference evidence="1" key="8">
    <citation type="journal article" date="2005" name="Science">
        <title>Antisense Transcription in the Mammalian Transcriptome.</title>
        <authorList>
            <consortium name="RIKEN Genome Exploration Research Group and Genome Science Group (Genome Network Project Core Group) and the FANTOM Consortium"/>
        </authorList>
    </citation>
    <scope>NUCLEOTIDE SEQUENCE</scope>
    <source>
        <strain evidence="1">C57BL/6J</strain>
        <tissue evidence="1">Testis</tissue>
    </source>
</reference>
<sequence length="113" mass="12826">MAPGTAASEERQEHTLRERKTVVRALRSKHLYSLGNFPRCPVSTHLLALSIAVYSSLRASQEGNYSAIFNHPSSQSYHTYPRLALPGPDLSLTHLCVPKIEYRLVQEWFPTYI</sequence>
<dbReference type="AlphaFoldDB" id="Q9D5N3"/>
<reference evidence="1" key="5">
    <citation type="journal article" date="2001" name="Nature">
        <title>Functional annotation of a full-length mouse cDNA collection.</title>
        <authorList>
            <consortium name="The RIKEN Genome Exploration Research Group Phase II Team and the FANTOM Consortium"/>
        </authorList>
    </citation>
    <scope>NUCLEOTIDE SEQUENCE</scope>
    <source>
        <strain evidence="1">C57BL/6J</strain>
        <tissue evidence="1">Testis</tissue>
    </source>
</reference>
<reference evidence="1" key="3">
    <citation type="journal article" date="2000" name="Genome Res.">
        <title>RIKEN integrated sequence analysis (RISA) system--384-format sequencing pipeline with 384 multicapillary sequencer.</title>
        <authorList>
            <person name="Shibata K."/>
            <person name="Itoh M."/>
            <person name="Aizawa K."/>
            <person name="Nagaoka S."/>
            <person name="Sasaki N."/>
            <person name="Carninci P."/>
            <person name="Konno H."/>
            <person name="Akiyama J."/>
            <person name="Nishi K."/>
            <person name="Kitsunai T."/>
            <person name="Tashiro H."/>
            <person name="Itoh M."/>
            <person name="Sumi N."/>
            <person name="Ishii Y."/>
            <person name="Nakamura S."/>
            <person name="Hazama M."/>
            <person name="Nishine T."/>
            <person name="Harada A."/>
            <person name="Yamamoto R."/>
            <person name="Matsumoto H."/>
            <person name="Sakaguchi S."/>
            <person name="Ikegami T."/>
            <person name="Kashiwagi K."/>
            <person name="Fujiwake S."/>
            <person name="Inoue K."/>
            <person name="Togawa Y."/>
            <person name="Izawa M."/>
            <person name="Ohara E."/>
            <person name="Watahiki M."/>
            <person name="Yoneda Y."/>
            <person name="Ishikawa T."/>
            <person name="Ozawa K."/>
            <person name="Tanaka T."/>
            <person name="Matsuura S."/>
            <person name="Kawai J."/>
            <person name="Okazaki Y."/>
            <person name="Muramatsu M."/>
            <person name="Inoue Y."/>
            <person name="Kira A."/>
            <person name="Hayashizaki Y."/>
        </authorList>
    </citation>
    <scope>NUCLEOTIDE SEQUENCE</scope>
    <source>
        <strain evidence="1">C57BL/6J</strain>
        <tissue evidence="1">Testis</tissue>
    </source>
</reference>
<reference evidence="1" key="4">
    <citation type="submission" date="2000-07" db="EMBL/GenBank/DDBJ databases">
        <authorList>
            <person name="Adachi J."/>
            <person name="Aizawa K."/>
            <person name="Akahira S."/>
            <person name="Akimura T."/>
            <person name="Arai A."/>
            <person name="Aono H."/>
            <person name="Arakawa T."/>
            <person name="Bono H."/>
            <person name="Carninci P."/>
            <person name="Fukuda S."/>
            <person name="Fukunishi Y."/>
            <person name="Furuno M."/>
            <person name="Hanagaki T."/>
            <person name="Hara A."/>
            <person name="Hayatsu N."/>
            <person name="Hiramoto K."/>
            <person name="Hiraoka T."/>
            <person name="Hori F."/>
            <person name="Imotani K."/>
            <person name="Ishii Y."/>
            <person name="Itoh M."/>
            <person name="Izawa M."/>
            <person name="Kasukawa T."/>
            <person name="Kato H."/>
            <person name="Kawai J."/>
            <person name="Kojima Y."/>
            <person name="Konno H."/>
            <person name="Kouda M."/>
            <person name="Koya S."/>
            <person name="Kurihara C."/>
            <person name="Matsuyama T."/>
            <person name="Miyazaki A."/>
            <person name="Nishi K."/>
            <person name="Nomura K."/>
            <person name="Numazaki R."/>
            <person name="Ohno M."/>
            <person name="Okazaki Y."/>
            <person name="Okido T."/>
            <person name="Owa C."/>
            <person name="Saito H."/>
            <person name="Saito R."/>
            <person name="Sakai C."/>
            <person name="Sakai K."/>
            <person name="Sano H."/>
            <person name="Sasaki D."/>
            <person name="Shibata K."/>
            <person name="Shibata Y."/>
            <person name="Shinagawa A."/>
            <person name="Shiraki T."/>
            <person name="Sogabe Y."/>
            <person name="Suzuki H."/>
            <person name="Tagami M."/>
            <person name="Tagawa A."/>
            <person name="Takahashi F."/>
            <person name="Tanaka T."/>
            <person name="Tejima Y."/>
            <person name="Toya T."/>
            <person name="Yamamura T."/>
            <person name="Yasunishi A."/>
            <person name="Yoshida K."/>
            <person name="Yoshino M."/>
            <person name="Muramatsu M."/>
            <person name="Hayashizaki Y."/>
        </authorList>
    </citation>
    <scope>NUCLEOTIDE SEQUENCE</scope>
    <source>
        <strain evidence="1">C57BL/6J</strain>
        <tissue evidence="1">Testis</tissue>
    </source>
</reference>
<reference evidence="1" key="7">
    <citation type="journal article" date="2005" name="Science">
        <title>The Transcriptional Landscape of the Mammalian Genome.</title>
        <authorList>
            <consortium name="The FANTOM Consortium"/>
            <consortium name="Riken Genome Exploration Research Group and Genome Science Group (Genome Network Project Core Group)"/>
        </authorList>
    </citation>
    <scope>NUCLEOTIDE SEQUENCE</scope>
    <source>
        <strain evidence="1">C57BL/6J</strain>
        <tissue evidence="1">Testis</tissue>
    </source>
</reference>
<protein>
    <submittedName>
        <fullName evidence="1">Uncharacterized protein</fullName>
    </submittedName>
</protein>
<proteinExistence type="evidence at transcript level"/>
<name>Q9D5N3_MOUSE</name>
<reference evidence="1" key="1">
    <citation type="journal article" date="1999" name="Methods Enzymol.">
        <title>High-efficiency full-length cDNA cloning.</title>
        <authorList>
            <person name="Carninci P."/>
            <person name="Hayashizaki Y."/>
        </authorList>
    </citation>
    <scope>NUCLEOTIDE SEQUENCE</scope>
    <source>
        <strain evidence="1">C57BL/6J</strain>
        <tissue evidence="1">Testis</tissue>
    </source>
</reference>
<reference evidence="1" key="6">
    <citation type="journal article" date="2002" name="Nature">
        <title>Analysis of the mouse transcriptome based on functional annotation of 60,770 full-length cDNAs.</title>
        <authorList>
            <consortium name="The FANTOM Consortium and the RIKEN Genome Exploration Research Group Phase I and II Team"/>
        </authorList>
    </citation>
    <scope>NUCLEOTIDE SEQUENCE</scope>
    <source>
        <strain evidence="1">C57BL/6J</strain>
        <tissue evidence="1">Testis</tissue>
    </source>
</reference>
<evidence type="ECO:0000313" key="2">
    <source>
        <dbReference type="MGI" id="MGI:1913597"/>
    </source>
</evidence>
<evidence type="ECO:0000313" key="1">
    <source>
        <dbReference type="EMBL" id="BAB29714.1"/>
    </source>
</evidence>
<organism evidence="1">
    <name type="scientific">Mus musculus</name>
    <name type="common">Mouse</name>
    <dbReference type="NCBI Taxonomy" id="10090"/>
    <lineage>
        <taxon>Eukaryota</taxon>
        <taxon>Metazoa</taxon>
        <taxon>Chordata</taxon>
        <taxon>Craniata</taxon>
        <taxon>Vertebrata</taxon>
        <taxon>Euteleostomi</taxon>
        <taxon>Mammalia</taxon>
        <taxon>Eutheria</taxon>
        <taxon>Euarchontoglires</taxon>
        <taxon>Glires</taxon>
        <taxon>Rodentia</taxon>
        <taxon>Myomorpha</taxon>
        <taxon>Muroidea</taxon>
        <taxon>Muridae</taxon>
        <taxon>Murinae</taxon>
        <taxon>Mus</taxon>
        <taxon>Mus</taxon>
    </lineage>
</organism>
<accession>Q9D5N3</accession>
<reference evidence="1" key="2">
    <citation type="journal article" date="2000" name="Genome Res.">
        <title>Normalization and subtraction of cap-trapper-selected cDNAs to prepare full-length cDNA libraries for rapid discovery of new genes.</title>
        <authorList>
            <person name="Carninci P."/>
            <person name="Shibata Y."/>
            <person name="Hayatsu N."/>
            <person name="Sugahara Y."/>
            <person name="Shibata K."/>
            <person name="Itoh M."/>
            <person name="Konno H."/>
            <person name="Okazaki Y."/>
            <person name="Muramatsu M."/>
            <person name="Hayashizaki Y."/>
        </authorList>
    </citation>
    <scope>NUCLEOTIDE SEQUENCE</scope>
    <source>
        <strain evidence="1">C57BL/6J</strain>
        <tissue evidence="1">Testis</tissue>
    </source>
</reference>
<dbReference type="AGR" id="MGI:1913597"/>
<dbReference type="MGI" id="MGI:1913597">
    <property type="gene designation" value="1700029M20Rik"/>
</dbReference>
<gene>
    <name evidence="2" type="primary">1700029M20Rik</name>
</gene>
<dbReference type="EMBL" id="AK015107">
    <property type="protein sequence ID" value="BAB29714.1"/>
    <property type="molecule type" value="mRNA"/>
</dbReference>